<keyword evidence="5 10" id="KW-0694">RNA-binding</keyword>
<dbReference type="SUPFAM" id="SSF52374">
    <property type="entry name" value="Nucleotidylyl transferase"/>
    <property type="match status" value="1"/>
</dbReference>
<dbReference type="Gene3D" id="1.10.240.10">
    <property type="entry name" value="Tyrosyl-Transfer RNA Synthetase"/>
    <property type="match status" value="1"/>
</dbReference>
<dbReference type="SMART" id="SM00363">
    <property type="entry name" value="S4"/>
    <property type="match status" value="1"/>
</dbReference>
<dbReference type="InterPro" id="IPR002305">
    <property type="entry name" value="aa-tRNA-synth_Ic"/>
</dbReference>
<evidence type="ECO:0000256" key="9">
    <source>
        <dbReference type="HAMAP-Rule" id="MF_02007"/>
    </source>
</evidence>
<evidence type="ECO:0000313" key="12">
    <source>
        <dbReference type="EMBL" id="GLH72045.1"/>
    </source>
</evidence>
<evidence type="ECO:0000256" key="4">
    <source>
        <dbReference type="ARBA" id="ARBA00022840"/>
    </source>
</evidence>
<dbReference type="GO" id="GO:0016874">
    <property type="term" value="F:ligase activity"/>
    <property type="evidence" value="ECO:0007669"/>
    <property type="project" value="UniProtKB-KW"/>
</dbReference>
<comment type="subunit">
    <text evidence="9">Homodimer.</text>
</comment>
<evidence type="ECO:0000256" key="5">
    <source>
        <dbReference type="ARBA" id="ARBA00022884"/>
    </source>
</evidence>
<gene>
    <name evidence="9 12" type="primary">tyrS</name>
    <name evidence="12" type="ORF">GETHLI_05470</name>
</gene>
<dbReference type="PRINTS" id="PR01040">
    <property type="entry name" value="TRNASYNTHTYR"/>
</dbReference>
<dbReference type="Proteomes" id="UP001165069">
    <property type="component" value="Unassembled WGS sequence"/>
</dbReference>
<keyword evidence="2 9" id="KW-0436">Ligase</keyword>
<dbReference type="CDD" id="cd00165">
    <property type="entry name" value="S4"/>
    <property type="match status" value="1"/>
</dbReference>
<feature type="binding site" evidence="9">
    <location>
        <position position="233"/>
    </location>
    <ligand>
        <name>ATP</name>
        <dbReference type="ChEBI" id="CHEBI:30616"/>
    </ligand>
</feature>
<dbReference type="CDD" id="cd00805">
    <property type="entry name" value="TyrRS_core"/>
    <property type="match status" value="1"/>
</dbReference>
<keyword evidence="6 9" id="KW-0648">Protein biosynthesis</keyword>
<dbReference type="Gene3D" id="3.10.290.10">
    <property type="entry name" value="RNA-binding S4 domain"/>
    <property type="match status" value="1"/>
</dbReference>
<evidence type="ECO:0000256" key="10">
    <source>
        <dbReference type="PROSITE-ProRule" id="PRU00182"/>
    </source>
</evidence>
<dbReference type="Pfam" id="PF00579">
    <property type="entry name" value="tRNA-synt_1b"/>
    <property type="match status" value="1"/>
</dbReference>
<comment type="similarity">
    <text evidence="9">Belongs to the class-I aminoacyl-tRNA synthetase family. TyrS type 2 subfamily.</text>
</comment>
<dbReference type="EC" id="6.1.1.1" evidence="9"/>
<reference evidence="12 13" key="1">
    <citation type="journal article" date="2023" name="Antonie Van Leeuwenhoek">
        <title>Mesoterricola silvestris gen. nov., sp. nov., Mesoterricola sediminis sp. nov., Geothrix oryzae sp. nov., Geothrix edaphica sp. nov., Geothrix rubra sp. nov., and Geothrix limicola sp. nov., six novel members of Acidobacteriota isolated from soils.</title>
        <authorList>
            <person name="Itoh H."/>
            <person name="Sugisawa Y."/>
            <person name="Mise K."/>
            <person name="Xu Z."/>
            <person name="Kuniyasu M."/>
            <person name="Ushijima N."/>
            <person name="Kawano K."/>
            <person name="Kobayashi E."/>
            <person name="Shiratori Y."/>
            <person name="Masuda Y."/>
            <person name="Senoo K."/>
        </authorList>
    </citation>
    <scope>NUCLEOTIDE SEQUENCE [LARGE SCALE GENOMIC DNA]</scope>
    <source>
        <strain evidence="12 13">Red804</strain>
    </source>
</reference>
<keyword evidence="3 9" id="KW-0547">Nucleotide-binding</keyword>
<dbReference type="Gene3D" id="3.40.50.620">
    <property type="entry name" value="HUPs"/>
    <property type="match status" value="1"/>
</dbReference>
<dbReference type="InterPro" id="IPR001412">
    <property type="entry name" value="aa-tRNA-synth_I_CS"/>
</dbReference>
<dbReference type="InterPro" id="IPR024108">
    <property type="entry name" value="Tyr-tRNA-ligase_bac_2"/>
</dbReference>
<dbReference type="InterPro" id="IPR024088">
    <property type="entry name" value="Tyr-tRNA-ligase_bac-type"/>
</dbReference>
<evidence type="ECO:0000259" key="11">
    <source>
        <dbReference type="SMART" id="SM00363"/>
    </source>
</evidence>
<sequence length="400" mass="44246">MTAAFGSVSEALALLTKGTVTCHKIEQLEAKLKEGRPLRIKAGFDPTAPDLHLGHGVLIRKMAQFQKLGHEVTFLIGDFTGLIGDPTGKKATRPPLTREEVLANAETYKSQVFKILDPDKTKVRFNSEWLGGMAGEAWIRLASRFTVAQMLERNDFAKRMEAREPIALHELLYPLTQAYDSVALQADVELGGNDQLFNLMQGRILQEASGQKPQVVLTVPLLLGLDGVEKMSKSLGNYIGFMEDPDTQFGKAMSASDRLMWDWYLLLTDKLPAEIEALKQGHPMDAKKALARQIVSDFHGAEAGREAEERWIRRFSERSQEQAPDIAVPPTEGEVQLSRLLVERGMAASRKEAERLIGQGAVSLDGEKASDPALRIALQPGQSLLVKVGKLKLERWVVVT</sequence>
<keyword evidence="1 9" id="KW-0963">Cytoplasm</keyword>
<evidence type="ECO:0000256" key="6">
    <source>
        <dbReference type="ARBA" id="ARBA00022917"/>
    </source>
</evidence>
<evidence type="ECO:0000256" key="7">
    <source>
        <dbReference type="ARBA" id="ARBA00023146"/>
    </source>
</evidence>
<dbReference type="PROSITE" id="PS50889">
    <property type="entry name" value="S4"/>
    <property type="match status" value="1"/>
</dbReference>
<accession>A0ABQ5QC72</accession>
<protein>
    <recommendedName>
        <fullName evidence="9">Tyrosine--tRNA ligase</fullName>
        <ecNumber evidence="9">6.1.1.1</ecNumber>
    </recommendedName>
    <alternativeName>
        <fullName evidence="9">Tyrosyl-tRNA synthetase</fullName>
        <shortName evidence="9">TyrRS</shortName>
    </alternativeName>
</protein>
<proteinExistence type="inferred from homology"/>
<dbReference type="Pfam" id="PF01479">
    <property type="entry name" value="S4"/>
    <property type="match status" value="1"/>
</dbReference>
<dbReference type="PANTHER" id="PTHR11766">
    <property type="entry name" value="TYROSYL-TRNA SYNTHETASE"/>
    <property type="match status" value="1"/>
</dbReference>
<evidence type="ECO:0000256" key="1">
    <source>
        <dbReference type="ARBA" id="ARBA00022490"/>
    </source>
</evidence>
<dbReference type="PROSITE" id="PS00178">
    <property type="entry name" value="AA_TRNA_LIGASE_I"/>
    <property type="match status" value="1"/>
</dbReference>
<organism evidence="12 13">
    <name type="scientific">Geothrix limicola</name>
    <dbReference type="NCBI Taxonomy" id="2927978"/>
    <lineage>
        <taxon>Bacteria</taxon>
        <taxon>Pseudomonadati</taxon>
        <taxon>Acidobacteriota</taxon>
        <taxon>Holophagae</taxon>
        <taxon>Holophagales</taxon>
        <taxon>Holophagaceae</taxon>
        <taxon>Geothrix</taxon>
    </lineage>
</organism>
<dbReference type="SUPFAM" id="SSF55174">
    <property type="entry name" value="Alpha-L RNA-binding motif"/>
    <property type="match status" value="1"/>
</dbReference>
<keyword evidence="7 9" id="KW-0030">Aminoacyl-tRNA synthetase</keyword>
<evidence type="ECO:0000256" key="8">
    <source>
        <dbReference type="ARBA" id="ARBA00048248"/>
    </source>
</evidence>
<comment type="subcellular location">
    <subcellularLocation>
        <location evidence="9">Cytoplasm</location>
    </subcellularLocation>
</comment>
<dbReference type="InterPro" id="IPR002942">
    <property type="entry name" value="S4_RNA-bd"/>
</dbReference>
<dbReference type="HAMAP" id="MF_02007">
    <property type="entry name" value="Tyr_tRNA_synth_type2"/>
    <property type="match status" value="1"/>
</dbReference>
<feature type="domain" description="RNA-binding S4" evidence="11">
    <location>
        <begin position="335"/>
        <end position="394"/>
    </location>
</feature>
<evidence type="ECO:0000256" key="3">
    <source>
        <dbReference type="ARBA" id="ARBA00022741"/>
    </source>
</evidence>
<dbReference type="EMBL" id="BSDE01000001">
    <property type="protein sequence ID" value="GLH72045.1"/>
    <property type="molecule type" value="Genomic_DNA"/>
</dbReference>
<dbReference type="InterPro" id="IPR002307">
    <property type="entry name" value="Tyr-tRNA-ligase"/>
</dbReference>
<keyword evidence="13" id="KW-1185">Reference proteome</keyword>
<evidence type="ECO:0000313" key="13">
    <source>
        <dbReference type="Proteomes" id="UP001165069"/>
    </source>
</evidence>
<dbReference type="PANTHER" id="PTHR11766:SF1">
    <property type="entry name" value="TYROSINE--TRNA LIGASE"/>
    <property type="match status" value="1"/>
</dbReference>
<dbReference type="InterPro" id="IPR036986">
    <property type="entry name" value="S4_RNA-bd_sf"/>
</dbReference>
<evidence type="ECO:0000256" key="2">
    <source>
        <dbReference type="ARBA" id="ARBA00022598"/>
    </source>
</evidence>
<dbReference type="RefSeq" id="WP_285569984.1">
    <property type="nucleotide sequence ID" value="NZ_BSDE01000001.1"/>
</dbReference>
<dbReference type="InterPro" id="IPR014729">
    <property type="entry name" value="Rossmann-like_a/b/a_fold"/>
</dbReference>
<comment type="function">
    <text evidence="9">Catalyzes the attachment of tyrosine to tRNA(Tyr) in a two-step reaction: tyrosine is first activated by ATP to form Tyr-AMP and then transferred to the acceptor end of tRNA(Tyr).</text>
</comment>
<comment type="catalytic activity">
    <reaction evidence="8 9">
        <text>tRNA(Tyr) + L-tyrosine + ATP = L-tyrosyl-tRNA(Tyr) + AMP + diphosphate + H(+)</text>
        <dbReference type="Rhea" id="RHEA:10220"/>
        <dbReference type="Rhea" id="RHEA-COMP:9706"/>
        <dbReference type="Rhea" id="RHEA-COMP:9707"/>
        <dbReference type="ChEBI" id="CHEBI:15378"/>
        <dbReference type="ChEBI" id="CHEBI:30616"/>
        <dbReference type="ChEBI" id="CHEBI:33019"/>
        <dbReference type="ChEBI" id="CHEBI:58315"/>
        <dbReference type="ChEBI" id="CHEBI:78442"/>
        <dbReference type="ChEBI" id="CHEBI:78536"/>
        <dbReference type="ChEBI" id="CHEBI:456215"/>
        <dbReference type="EC" id="6.1.1.1"/>
    </reaction>
</comment>
<feature type="short sequence motif" description="'HIGH' region" evidence="9">
    <location>
        <begin position="46"/>
        <end position="55"/>
    </location>
</feature>
<keyword evidence="4 9" id="KW-0067">ATP-binding</keyword>
<dbReference type="NCBIfam" id="TIGR00234">
    <property type="entry name" value="tyrS"/>
    <property type="match status" value="1"/>
</dbReference>
<name>A0ABQ5QC72_9BACT</name>
<feature type="short sequence motif" description="'KMSKS' region" evidence="9">
    <location>
        <begin position="230"/>
        <end position="234"/>
    </location>
</feature>
<comment type="caution">
    <text evidence="12">The sequence shown here is derived from an EMBL/GenBank/DDBJ whole genome shotgun (WGS) entry which is preliminary data.</text>
</comment>